<reference evidence="1" key="2">
    <citation type="journal article" date="2015" name="Fish Shellfish Immunol.">
        <title>Early steps in the European eel (Anguilla anguilla)-Vibrio vulnificus interaction in the gills: Role of the RtxA13 toxin.</title>
        <authorList>
            <person name="Callol A."/>
            <person name="Pajuelo D."/>
            <person name="Ebbesson L."/>
            <person name="Teles M."/>
            <person name="MacKenzie S."/>
            <person name="Amaro C."/>
        </authorList>
    </citation>
    <scope>NUCLEOTIDE SEQUENCE</scope>
</reference>
<evidence type="ECO:0000313" key="1">
    <source>
        <dbReference type="EMBL" id="JAH21088.1"/>
    </source>
</evidence>
<protein>
    <submittedName>
        <fullName evidence="1">Uncharacterized protein</fullName>
    </submittedName>
</protein>
<sequence length="53" mass="6128">MSGVAEYRSLRQTVLETSSESVYCRHKFFLNFFTRAPARLRNSLYLHAGSTLD</sequence>
<accession>A0A0E9QYB5</accession>
<organism evidence="1">
    <name type="scientific">Anguilla anguilla</name>
    <name type="common">European freshwater eel</name>
    <name type="synonym">Muraena anguilla</name>
    <dbReference type="NCBI Taxonomy" id="7936"/>
    <lineage>
        <taxon>Eukaryota</taxon>
        <taxon>Metazoa</taxon>
        <taxon>Chordata</taxon>
        <taxon>Craniata</taxon>
        <taxon>Vertebrata</taxon>
        <taxon>Euteleostomi</taxon>
        <taxon>Actinopterygii</taxon>
        <taxon>Neopterygii</taxon>
        <taxon>Teleostei</taxon>
        <taxon>Anguilliformes</taxon>
        <taxon>Anguillidae</taxon>
        <taxon>Anguilla</taxon>
    </lineage>
</organism>
<reference evidence="1" key="1">
    <citation type="submission" date="2014-11" db="EMBL/GenBank/DDBJ databases">
        <authorList>
            <person name="Amaro Gonzalez C."/>
        </authorList>
    </citation>
    <scope>NUCLEOTIDE SEQUENCE</scope>
</reference>
<name>A0A0E9QYB5_ANGAN</name>
<proteinExistence type="predicted"/>
<dbReference type="EMBL" id="GBXM01087489">
    <property type="protein sequence ID" value="JAH21088.1"/>
    <property type="molecule type" value="Transcribed_RNA"/>
</dbReference>
<dbReference type="AlphaFoldDB" id="A0A0E9QYB5"/>